<dbReference type="GO" id="GO:0003755">
    <property type="term" value="F:peptidyl-prolyl cis-trans isomerase activity"/>
    <property type="evidence" value="ECO:0007669"/>
    <property type="project" value="UniProtKB-KW"/>
</dbReference>
<dbReference type="EMBL" id="CP014504">
    <property type="protein sequence ID" value="AMQ01085.1"/>
    <property type="molecule type" value="Genomic_DNA"/>
</dbReference>
<dbReference type="Proteomes" id="UP000071561">
    <property type="component" value="Chromosome"/>
</dbReference>
<dbReference type="OrthoDB" id="9807797at2"/>
<evidence type="ECO:0000313" key="7">
    <source>
        <dbReference type="EMBL" id="AMQ01085.1"/>
    </source>
</evidence>
<organism evidence="7 8">
    <name type="scientific">Pedobacter cryoconitis</name>
    <dbReference type="NCBI Taxonomy" id="188932"/>
    <lineage>
        <taxon>Bacteria</taxon>
        <taxon>Pseudomonadati</taxon>
        <taxon>Bacteroidota</taxon>
        <taxon>Sphingobacteriia</taxon>
        <taxon>Sphingobacteriales</taxon>
        <taxon>Sphingobacteriaceae</taxon>
        <taxon>Pedobacter</taxon>
    </lineage>
</organism>
<dbReference type="AlphaFoldDB" id="A0A127VID5"/>
<dbReference type="GO" id="GO:0006457">
    <property type="term" value="P:protein folding"/>
    <property type="evidence" value="ECO:0007669"/>
    <property type="project" value="InterPro"/>
</dbReference>
<dbReference type="CDD" id="cd00317">
    <property type="entry name" value="cyclophilin"/>
    <property type="match status" value="1"/>
</dbReference>
<dbReference type="EC" id="5.2.1.8" evidence="2"/>
<sequence length="240" mass="27003" precursor="true">MKPFFTFLLLLCLNSVFASGPKHQYLKITTAQGECIIMLYNKTPQHRDNIVKLVKKGFYDGTLFHRVIHSFMIQGGDPDSKNAPAGKQLGDGDVGYTVPAEFRDSLFHKKGVLAAARDDNPLMASSGCQFYLVQGKKFTDAQLDSMEVKRLKFKIPQWEREIYKSKGGVPHLDKRYTVYGEVVSGLPLIDTISAVKTDSNDRPLADVKMTVTLLKKRKARKLEKEMKKSGGDEVIFLLNQ</sequence>
<dbReference type="PROSITE" id="PS00170">
    <property type="entry name" value="CSA_PPIASE_1"/>
    <property type="match status" value="1"/>
</dbReference>
<keyword evidence="8" id="KW-1185">Reference proteome</keyword>
<dbReference type="PANTHER" id="PTHR45625:SF4">
    <property type="entry name" value="PEPTIDYLPROLYL ISOMERASE DOMAIN AND WD REPEAT-CONTAINING PROTEIN 1"/>
    <property type="match status" value="1"/>
</dbReference>
<evidence type="ECO:0000256" key="1">
    <source>
        <dbReference type="ARBA" id="ARBA00007365"/>
    </source>
</evidence>
<dbReference type="PROSITE" id="PS50072">
    <property type="entry name" value="CSA_PPIASE_2"/>
    <property type="match status" value="1"/>
</dbReference>
<evidence type="ECO:0000256" key="4">
    <source>
        <dbReference type="ARBA" id="ARBA00023235"/>
    </source>
</evidence>
<evidence type="ECO:0000313" key="8">
    <source>
        <dbReference type="Proteomes" id="UP000071561"/>
    </source>
</evidence>
<accession>A0A127VID5</accession>
<comment type="similarity">
    <text evidence="1">Belongs to the cyclophilin-type PPIase family.</text>
</comment>
<dbReference type="KEGG" id="pcm:AY601_4236"/>
<keyword evidence="4 7" id="KW-0413">Isomerase</keyword>
<dbReference type="InterPro" id="IPR029000">
    <property type="entry name" value="Cyclophilin-like_dom_sf"/>
</dbReference>
<dbReference type="Pfam" id="PF00160">
    <property type="entry name" value="Pro_isomerase"/>
    <property type="match status" value="1"/>
</dbReference>
<reference evidence="7 8" key="1">
    <citation type="submission" date="2016-03" db="EMBL/GenBank/DDBJ databases">
        <title>Complete genome sequence of Pedobacter cryoconitis PAMC 27485.</title>
        <authorList>
            <person name="Lee J."/>
            <person name="Kim O.-S."/>
        </authorList>
    </citation>
    <scope>NUCLEOTIDE SEQUENCE [LARGE SCALE GENOMIC DNA]</scope>
    <source>
        <strain evidence="7 8">PAMC 27485</strain>
    </source>
</reference>
<name>A0A127VID5_9SPHI</name>
<keyword evidence="3" id="KW-0697">Rotamase</keyword>
<dbReference type="InterPro" id="IPR044666">
    <property type="entry name" value="Cyclophilin_A-like"/>
</dbReference>
<gene>
    <name evidence="7" type="ORF">AY601_4236</name>
</gene>
<feature type="signal peptide" evidence="5">
    <location>
        <begin position="1"/>
        <end position="18"/>
    </location>
</feature>
<dbReference type="InterPro" id="IPR020892">
    <property type="entry name" value="Cyclophilin-type_PPIase_CS"/>
</dbReference>
<feature type="chain" id="PRO_5007280684" description="peptidylprolyl isomerase" evidence="5">
    <location>
        <begin position="19"/>
        <end position="240"/>
    </location>
</feature>
<feature type="domain" description="PPIase cyclophilin-type" evidence="6">
    <location>
        <begin position="33"/>
        <end position="214"/>
    </location>
</feature>
<proteinExistence type="inferred from homology"/>
<dbReference type="InterPro" id="IPR002130">
    <property type="entry name" value="Cyclophilin-type_PPIase_dom"/>
</dbReference>
<dbReference type="PATRIC" id="fig|188932.3.peg.4396"/>
<dbReference type="RefSeq" id="WP_068407783.1">
    <property type="nucleotide sequence ID" value="NZ_CP014504.1"/>
</dbReference>
<keyword evidence="5" id="KW-0732">Signal</keyword>
<dbReference type="PANTHER" id="PTHR45625">
    <property type="entry name" value="PEPTIDYL-PROLYL CIS-TRANS ISOMERASE-RELATED"/>
    <property type="match status" value="1"/>
</dbReference>
<dbReference type="SUPFAM" id="SSF50891">
    <property type="entry name" value="Cyclophilin-like"/>
    <property type="match status" value="1"/>
</dbReference>
<evidence type="ECO:0000259" key="6">
    <source>
        <dbReference type="PROSITE" id="PS50072"/>
    </source>
</evidence>
<evidence type="ECO:0000256" key="2">
    <source>
        <dbReference type="ARBA" id="ARBA00013194"/>
    </source>
</evidence>
<dbReference type="Gene3D" id="2.40.100.10">
    <property type="entry name" value="Cyclophilin-like"/>
    <property type="match status" value="1"/>
</dbReference>
<protein>
    <recommendedName>
        <fullName evidence="2">peptidylprolyl isomerase</fullName>
        <ecNumber evidence="2">5.2.1.8</ecNumber>
    </recommendedName>
</protein>
<evidence type="ECO:0000256" key="3">
    <source>
        <dbReference type="ARBA" id="ARBA00023110"/>
    </source>
</evidence>
<evidence type="ECO:0000256" key="5">
    <source>
        <dbReference type="SAM" id="SignalP"/>
    </source>
</evidence>